<evidence type="ECO:0000313" key="16">
    <source>
        <dbReference type="EMBL" id="QDT30839.1"/>
    </source>
</evidence>
<dbReference type="SUPFAM" id="SSF46785">
    <property type="entry name" value="Winged helix' DNA-binding domain"/>
    <property type="match status" value="1"/>
</dbReference>
<dbReference type="InterPro" id="IPR036388">
    <property type="entry name" value="WH-like_DNA-bd_sf"/>
</dbReference>
<dbReference type="InterPro" id="IPR022687">
    <property type="entry name" value="HTH_DTXR"/>
</dbReference>
<dbReference type="InterPro" id="IPR001367">
    <property type="entry name" value="Fe_dep_repressor"/>
</dbReference>
<evidence type="ECO:0000256" key="7">
    <source>
        <dbReference type="ARBA" id="ARBA00023015"/>
    </source>
</evidence>
<feature type="domain" description="HTH dtxR-type" evidence="15">
    <location>
        <begin position="19"/>
        <end position="80"/>
    </location>
</feature>
<sequence>MNEHKEIAARHRRTRKDHATETAEDYVEAVSEIIETNGSCRVVDLTKRFDVSHVTVTRIISRLQKEGYVTTEPYRPIELTKSGEALAETSRKRHETVFNFLVALGVPEEIAEIDTEGIEHHVSEKTLKIFQKFVSQSQTK</sequence>
<keyword evidence="5" id="KW-0963">Cytoplasm</keyword>
<dbReference type="KEGG" id="tpol:Mal48_00670"/>
<accession>A0A517QGS2</accession>
<feature type="region of interest" description="Disordered" evidence="14">
    <location>
        <begin position="1"/>
        <end position="20"/>
    </location>
</feature>
<protein>
    <recommendedName>
        <fullName evidence="4">Transcriptional regulator MntR</fullName>
    </recommendedName>
    <alternativeName>
        <fullName evidence="13">Manganese transport regulator</fullName>
    </alternativeName>
</protein>
<dbReference type="Gene3D" id="1.10.10.10">
    <property type="entry name" value="Winged helix-like DNA-binding domain superfamily/Winged helix DNA-binding domain"/>
    <property type="match status" value="1"/>
</dbReference>
<dbReference type="EMBL" id="CP036267">
    <property type="protein sequence ID" value="QDT30839.1"/>
    <property type="molecule type" value="Genomic_DNA"/>
</dbReference>
<dbReference type="InterPro" id="IPR022689">
    <property type="entry name" value="Iron_dep_repressor"/>
</dbReference>
<dbReference type="PANTHER" id="PTHR33238">
    <property type="entry name" value="IRON (METAL) DEPENDENT REPRESSOR, DTXR FAMILY"/>
    <property type="match status" value="1"/>
</dbReference>
<dbReference type="PROSITE" id="PS50944">
    <property type="entry name" value="HTH_DTXR"/>
    <property type="match status" value="1"/>
</dbReference>
<dbReference type="Gene3D" id="1.10.60.10">
    <property type="entry name" value="Iron dependent repressor, metal binding and dimerisation domain"/>
    <property type="match status" value="1"/>
</dbReference>
<proteinExistence type="inferred from homology"/>
<comment type="function">
    <text evidence="12">In the presence of manganese, represses expression of mntH and mntS. Up-regulates expression of mntP.</text>
</comment>
<evidence type="ECO:0000256" key="5">
    <source>
        <dbReference type="ARBA" id="ARBA00022490"/>
    </source>
</evidence>
<dbReference type="PANTHER" id="PTHR33238:SF11">
    <property type="entry name" value="TRANSCRIPTIONAL REGULATOR MNTR"/>
    <property type="match status" value="1"/>
</dbReference>
<evidence type="ECO:0000256" key="13">
    <source>
        <dbReference type="ARBA" id="ARBA00032593"/>
    </source>
</evidence>
<keyword evidence="6" id="KW-0678">Repressor</keyword>
<dbReference type="AlphaFoldDB" id="A0A517QGS2"/>
<keyword evidence="8" id="KW-0238">DNA-binding</keyword>
<dbReference type="Pfam" id="PF01325">
    <property type="entry name" value="Fe_dep_repress"/>
    <property type="match status" value="1"/>
</dbReference>
<dbReference type="Pfam" id="PF02742">
    <property type="entry name" value="Fe_dep_repr_C"/>
    <property type="match status" value="1"/>
</dbReference>
<dbReference type="RefSeq" id="WP_145195057.1">
    <property type="nucleotide sequence ID" value="NZ_CP036267.1"/>
</dbReference>
<evidence type="ECO:0000259" key="15">
    <source>
        <dbReference type="PROSITE" id="PS50944"/>
    </source>
</evidence>
<evidence type="ECO:0000256" key="11">
    <source>
        <dbReference type="ARBA" id="ARBA00023211"/>
    </source>
</evidence>
<dbReference type="InterPro" id="IPR050536">
    <property type="entry name" value="DtxR_MntR_Metal-Reg"/>
</dbReference>
<dbReference type="Proteomes" id="UP000315724">
    <property type="component" value="Chromosome"/>
</dbReference>
<dbReference type="GO" id="GO:0003677">
    <property type="term" value="F:DNA binding"/>
    <property type="evidence" value="ECO:0007669"/>
    <property type="project" value="UniProtKB-KW"/>
</dbReference>
<comment type="subcellular location">
    <subcellularLocation>
        <location evidence="1">Cytoplasm</location>
    </subcellularLocation>
</comment>
<dbReference type="SUPFAM" id="SSF47979">
    <property type="entry name" value="Iron-dependent repressor protein, dimerization domain"/>
    <property type="match status" value="1"/>
</dbReference>
<evidence type="ECO:0000256" key="9">
    <source>
        <dbReference type="ARBA" id="ARBA00023159"/>
    </source>
</evidence>
<evidence type="ECO:0000256" key="3">
    <source>
        <dbReference type="ARBA" id="ARBA00011738"/>
    </source>
</evidence>
<evidence type="ECO:0000256" key="8">
    <source>
        <dbReference type="ARBA" id="ARBA00023125"/>
    </source>
</evidence>
<evidence type="ECO:0000256" key="2">
    <source>
        <dbReference type="ARBA" id="ARBA00007871"/>
    </source>
</evidence>
<dbReference type="NCBIfam" id="NF008273">
    <property type="entry name" value="PRK11050.1"/>
    <property type="match status" value="1"/>
</dbReference>
<comment type="subunit">
    <text evidence="3">Homodimer.</text>
</comment>
<dbReference type="GO" id="GO:0046983">
    <property type="term" value="F:protein dimerization activity"/>
    <property type="evidence" value="ECO:0007669"/>
    <property type="project" value="InterPro"/>
</dbReference>
<evidence type="ECO:0000256" key="1">
    <source>
        <dbReference type="ARBA" id="ARBA00004496"/>
    </source>
</evidence>
<keyword evidence="10" id="KW-0804">Transcription</keyword>
<dbReference type="SMART" id="SM00529">
    <property type="entry name" value="HTH_DTXR"/>
    <property type="match status" value="1"/>
</dbReference>
<dbReference type="InterPro" id="IPR036421">
    <property type="entry name" value="Fe_dep_repressor_sf"/>
</dbReference>
<dbReference type="GO" id="GO:0046914">
    <property type="term" value="F:transition metal ion binding"/>
    <property type="evidence" value="ECO:0007669"/>
    <property type="project" value="InterPro"/>
</dbReference>
<evidence type="ECO:0000256" key="6">
    <source>
        <dbReference type="ARBA" id="ARBA00022491"/>
    </source>
</evidence>
<name>A0A517QGS2_9PLAN</name>
<dbReference type="OrthoDB" id="9791355at2"/>
<keyword evidence="17" id="KW-1185">Reference proteome</keyword>
<evidence type="ECO:0000256" key="12">
    <source>
        <dbReference type="ARBA" id="ARBA00025185"/>
    </source>
</evidence>
<evidence type="ECO:0000256" key="10">
    <source>
        <dbReference type="ARBA" id="ARBA00023163"/>
    </source>
</evidence>
<evidence type="ECO:0000256" key="4">
    <source>
        <dbReference type="ARBA" id="ARBA00022386"/>
    </source>
</evidence>
<organism evidence="16 17">
    <name type="scientific">Thalassoglobus polymorphus</name>
    <dbReference type="NCBI Taxonomy" id="2527994"/>
    <lineage>
        <taxon>Bacteria</taxon>
        <taxon>Pseudomonadati</taxon>
        <taxon>Planctomycetota</taxon>
        <taxon>Planctomycetia</taxon>
        <taxon>Planctomycetales</taxon>
        <taxon>Planctomycetaceae</taxon>
        <taxon>Thalassoglobus</taxon>
    </lineage>
</organism>
<reference evidence="16 17" key="1">
    <citation type="submission" date="2019-02" db="EMBL/GenBank/DDBJ databases">
        <title>Deep-cultivation of Planctomycetes and their phenomic and genomic characterization uncovers novel biology.</title>
        <authorList>
            <person name="Wiegand S."/>
            <person name="Jogler M."/>
            <person name="Boedeker C."/>
            <person name="Pinto D."/>
            <person name="Vollmers J."/>
            <person name="Rivas-Marin E."/>
            <person name="Kohn T."/>
            <person name="Peeters S.H."/>
            <person name="Heuer A."/>
            <person name="Rast P."/>
            <person name="Oberbeckmann S."/>
            <person name="Bunk B."/>
            <person name="Jeske O."/>
            <person name="Meyerdierks A."/>
            <person name="Storesund J.E."/>
            <person name="Kallscheuer N."/>
            <person name="Luecker S."/>
            <person name="Lage O.M."/>
            <person name="Pohl T."/>
            <person name="Merkel B.J."/>
            <person name="Hornburger P."/>
            <person name="Mueller R.-W."/>
            <person name="Bruemmer F."/>
            <person name="Labrenz M."/>
            <person name="Spormann A.M."/>
            <person name="Op den Camp H."/>
            <person name="Overmann J."/>
            <person name="Amann R."/>
            <person name="Jetten M.S.M."/>
            <person name="Mascher T."/>
            <person name="Medema M.H."/>
            <person name="Devos D.P."/>
            <person name="Kaster A.-K."/>
            <person name="Ovreas L."/>
            <person name="Rohde M."/>
            <person name="Galperin M.Y."/>
            <person name="Jogler C."/>
        </authorList>
    </citation>
    <scope>NUCLEOTIDE SEQUENCE [LARGE SCALE GENOMIC DNA]</scope>
    <source>
        <strain evidence="16 17">Mal48</strain>
    </source>
</reference>
<keyword evidence="9" id="KW-0010">Activator</keyword>
<dbReference type="InterPro" id="IPR000835">
    <property type="entry name" value="HTH_MarR-typ"/>
</dbReference>
<dbReference type="InterPro" id="IPR036390">
    <property type="entry name" value="WH_DNA-bd_sf"/>
</dbReference>
<dbReference type="GO" id="GO:0003700">
    <property type="term" value="F:DNA-binding transcription factor activity"/>
    <property type="evidence" value="ECO:0007669"/>
    <property type="project" value="InterPro"/>
</dbReference>
<dbReference type="GO" id="GO:0005737">
    <property type="term" value="C:cytoplasm"/>
    <property type="evidence" value="ECO:0007669"/>
    <property type="project" value="UniProtKB-SubCell"/>
</dbReference>
<keyword evidence="7" id="KW-0805">Transcription regulation</keyword>
<dbReference type="SMART" id="SM00347">
    <property type="entry name" value="HTH_MARR"/>
    <property type="match status" value="1"/>
</dbReference>
<keyword evidence="11" id="KW-0464">Manganese</keyword>
<gene>
    <name evidence="16" type="primary">mntR</name>
    <name evidence="16" type="ORF">Mal48_00670</name>
</gene>
<comment type="similarity">
    <text evidence="2">Belongs to the DtxR/MntR family.</text>
</comment>
<evidence type="ECO:0000313" key="17">
    <source>
        <dbReference type="Proteomes" id="UP000315724"/>
    </source>
</evidence>
<evidence type="ECO:0000256" key="14">
    <source>
        <dbReference type="SAM" id="MobiDB-lite"/>
    </source>
</evidence>